<feature type="transmembrane region" description="Helical" evidence="6">
    <location>
        <begin position="90"/>
        <end position="110"/>
    </location>
</feature>
<dbReference type="InterPro" id="IPR001898">
    <property type="entry name" value="SLC13A/DASS"/>
</dbReference>
<dbReference type="PANTHER" id="PTHR43652">
    <property type="entry name" value="BASIC AMINO ACID ANTIPORTER YFCC-RELATED"/>
    <property type="match status" value="1"/>
</dbReference>
<dbReference type="RefSeq" id="WP_143541871.1">
    <property type="nucleotide sequence ID" value="NZ_FTOK01000006.1"/>
</dbReference>
<dbReference type="InterPro" id="IPR031312">
    <property type="entry name" value="Na/sul_symport_CS"/>
</dbReference>
<dbReference type="Pfam" id="PF00939">
    <property type="entry name" value="Na_sulph_symp"/>
    <property type="match status" value="1"/>
</dbReference>
<keyword evidence="4 6" id="KW-1133">Transmembrane helix</keyword>
<proteinExistence type="predicted"/>
<keyword evidence="2" id="KW-0813">Transport</keyword>
<keyword evidence="3 6" id="KW-0812">Transmembrane</keyword>
<evidence type="ECO:0000256" key="2">
    <source>
        <dbReference type="ARBA" id="ARBA00022448"/>
    </source>
</evidence>
<sequence>MFEPFGLIVLFIVVYVLTNFFTEMITNKVAAVIMFPIAYQIAVDTGMDTIGMAILVAVTASASFLSPIGYQTNLIVYGPGGYKFSDYLRVGFPLTLMTMIVTVSVIAMVYT</sequence>
<dbReference type="PANTHER" id="PTHR43652:SF2">
    <property type="entry name" value="BASIC AMINO ACID ANTIPORTER YFCC-RELATED"/>
    <property type="match status" value="1"/>
</dbReference>
<evidence type="ECO:0000313" key="8">
    <source>
        <dbReference type="Proteomes" id="UP000199777"/>
    </source>
</evidence>
<dbReference type="Proteomes" id="UP000199777">
    <property type="component" value="Unassembled WGS sequence"/>
</dbReference>
<dbReference type="InterPro" id="IPR051679">
    <property type="entry name" value="DASS-Related_Transporters"/>
</dbReference>
<comment type="subcellular location">
    <subcellularLocation>
        <location evidence="1">Membrane</location>
        <topology evidence="1">Multi-pass membrane protein</topology>
    </subcellularLocation>
</comment>
<reference evidence="7 8" key="1">
    <citation type="submission" date="2017-01" db="EMBL/GenBank/DDBJ databases">
        <authorList>
            <person name="Varghese N."/>
            <person name="Submissions S."/>
        </authorList>
    </citation>
    <scope>NUCLEOTIDE SEQUENCE [LARGE SCALE GENOMIC DNA]</scope>
    <source>
        <strain evidence="7 8">DSM 22782</strain>
    </source>
</reference>
<evidence type="ECO:0000256" key="4">
    <source>
        <dbReference type="ARBA" id="ARBA00022989"/>
    </source>
</evidence>
<protein>
    <submittedName>
        <fullName evidence="7">Sodium:sulfate symporter transmembrane region</fullName>
    </submittedName>
</protein>
<evidence type="ECO:0000256" key="5">
    <source>
        <dbReference type="ARBA" id="ARBA00023136"/>
    </source>
</evidence>
<evidence type="ECO:0000256" key="6">
    <source>
        <dbReference type="SAM" id="Phobius"/>
    </source>
</evidence>
<evidence type="ECO:0000256" key="3">
    <source>
        <dbReference type="ARBA" id="ARBA00022692"/>
    </source>
</evidence>
<evidence type="ECO:0000256" key="1">
    <source>
        <dbReference type="ARBA" id="ARBA00004141"/>
    </source>
</evidence>
<dbReference type="EMBL" id="FTOK01000006">
    <property type="protein sequence ID" value="SIS82964.1"/>
    <property type="molecule type" value="Genomic_DNA"/>
</dbReference>
<gene>
    <name evidence="7" type="ORF">SAMN05421758_106223</name>
</gene>
<keyword evidence="8" id="KW-1185">Reference proteome</keyword>
<organism evidence="7 8">
    <name type="scientific">Salimicrobium salexigens</name>
    <dbReference type="NCBI Taxonomy" id="908941"/>
    <lineage>
        <taxon>Bacteria</taxon>
        <taxon>Bacillati</taxon>
        <taxon>Bacillota</taxon>
        <taxon>Bacilli</taxon>
        <taxon>Bacillales</taxon>
        <taxon>Bacillaceae</taxon>
        <taxon>Salimicrobium</taxon>
    </lineage>
</organism>
<evidence type="ECO:0000313" key="7">
    <source>
        <dbReference type="EMBL" id="SIS82964.1"/>
    </source>
</evidence>
<accession>A0ABY1KZB0</accession>
<feature type="transmembrane region" description="Helical" evidence="6">
    <location>
        <begin position="50"/>
        <end position="70"/>
    </location>
</feature>
<comment type="caution">
    <text evidence="7">The sequence shown here is derived from an EMBL/GenBank/DDBJ whole genome shotgun (WGS) entry which is preliminary data.</text>
</comment>
<name>A0ABY1KZB0_9BACI</name>
<keyword evidence="5 6" id="KW-0472">Membrane</keyword>
<feature type="transmembrane region" description="Helical" evidence="6">
    <location>
        <begin position="6"/>
        <end position="38"/>
    </location>
</feature>
<dbReference type="PROSITE" id="PS01271">
    <property type="entry name" value="NA_SULFATE"/>
    <property type="match status" value="1"/>
</dbReference>